<gene>
    <name evidence="5" type="primary">recX</name>
    <name evidence="8" type="ORF">WMO24_07570</name>
</gene>
<dbReference type="PANTHER" id="PTHR33602:SF1">
    <property type="entry name" value="REGULATORY PROTEIN RECX FAMILY PROTEIN"/>
    <property type="match status" value="1"/>
</dbReference>
<organism evidence="8 9">
    <name type="scientific">Ruthenibacterium intestinale</name>
    <dbReference type="NCBI Taxonomy" id="3133163"/>
    <lineage>
        <taxon>Bacteria</taxon>
        <taxon>Bacillati</taxon>
        <taxon>Bacillota</taxon>
        <taxon>Clostridia</taxon>
        <taxon>Eubacteriales</taxon>
        <taxon>Oscillospiraceae</taxon>
        <taxon>Ruthenibacterium</taxon>
    </lineage>
</organism>
<reference evidence="8 9" key="1">
    <citation type="submission" date="2024-03" db="EMBL/GenBank/DDBJ databases">
        <title>Human intestinal bacterial collection.</title>
        <authorList>
            <person name="Pauvert C."/>
            <person name="Hitch T.C.A."/>
            <person name="Clavel T."/>
        </authorList>
    </citation>
    <scope>NUCLEOTIDE SEQUENCE [LARGE SCALE GENOMIC DNA]</scope>
    <source>
        <strain evidence="8 9">CLA-JM-H11</strain>
    </source>
</reference>
<dbReference type="InterPro" id="IPR053924">
    <property type="entry name" value="RecX_HTH_2nd"/>
</dbReference>
<comment type="subcellular location">
    <subcellularLocation>
        <location evidence="1 5">Cytoplasm</location>
    </subcellularLocation>
</comment>
<evidence type="ECO:0000256" key="5">
    <source>
        <dbReference type="HAMAP-Rule" id="MF_01114"/>
    </source>
</evidence>
<comment type="similarity">
    <text evidence="2 5">Belongs to the RecX family.</text>
</comment>
<dbReference type="Pfam" id="PF02631">
    <property type="entry name" value="RecX_HTH2"/>
    <property type="match status" value="1"/>
</dbReference>
<evidence type="ECO:0000259" key="7">
    <source>
        <dbReference type="Pfam" id="PF21982"/>
    </source>
</evidence>
<comment type="function">
    <text evidence="5">Modulates RecA activity.</text>
</comment>
<keyword evidence="4 5" id="KW-0963">Cytoplasm</keyword>
<protein>
    <recommendedName>
        <fullName evidence="3 5">Regulatory protein RecX</fullName>
    </recommendedName>
</protein>
<dbReference type="InterPro" id="IPR036388">
    <property type="entry name" value="WH-like_DNA-bd_sf"/>
</dbReference>
<accession>A0ABV1GEM4</accession>
<dbReference type="EMBL" id="JBBMFA010000084">
    <property type="protein sequence ID" value="MEQ2520285.1"/>
    <property type="molecule type" value="Genomic_DNA"/>
</dbReference>
<evidence type="ECO:0000313" key="9">
    <source>
        <dbReference type="Proteomes" id="UP001477672"/>
    </source>
</evidence>
<dbReference type="InterPro" id="IPR053926">
    <property type="entry name" value="RecX_HTH_1st"/>
</dbReference>
<keyword evidence="9" id="KW-1185">Reference proteome</keyword>
<evidence type="ECO:0000256" key="1">
    <source>
        <dbReference type="ARBA" id="ARBA00004496"/>
    </source>
</evidence>
<dbReference type="PANTHER" id="PTHR33602">
    <property type="entry name" value="REGULATORY PROTEIN RECX FAMILY PROTEIN"/>
    <property type="match status" value="1"/>
</dbReference>
<dbReference type="HAMAP" id="MF_01114">
    <property type="entry name" value="RecX"/>
    <property type="match status" value="1"/>
</dbReference>
<sequence>MTIGRISETKRGRYALFDESDQFLFSVDDETFVKNHLREGLTLDASALAELQRQSDTRRAKEKALGYLSLRDHSSGELYEKLCRTFDAPSAAAAVAEMRRLGLLDDERFARSRAVWLAGQNKSEREIRFQLERKGVDRDIVDRVMDELAPDETEACCALVRKSYLRKLAGGEREKVLAALARRGFGYGAAKEAVERCLLELEEEREDFE</sequence>
<feature type="domain" description="RecX first three-helical" evidence="7">
    <location>
        <begin position="60"/>
        <end position="97"/>
    </location>
</feature>
<comment type="caution">
    <text evidence="8">The sequence shown here is derived from an EMBL/GenBank/DDBJ whole genome shotgun (WGS) entry which is preliminary data.</text>
</comment>
<proteinExistence type="inferred from homology"/>
<evidence type="ECO:0000313" key="8">
    <source>
        <dbReference type="EMBL" id="MEQ2520285.1"/>
    </source>
</evidence>
<dbReference type="InterPro" id="IPR003783">
    <property type="entry name" value="Regulatory_RecX"/>
</dbReference>
<dbReference type="Proteomes" id="UP001477672">
    <property type="component" value="Unassembled WGS sequence"/>
</dbReference>
<evidence type="ECO:0000256" key="3">
    <source>
        <dbReference type="ARBA" id="ARBA00018111"/>
    </source>
</evidence>
<dbReference type="Gene3D" id="1.10.10.10">
    <property type="entry name" value="Winged helix-like DNA-binding domain superfamily/Winged helix DNA-binding domain"/>
    <property type="match status" value="2"/>
</dbReference>
<dbReference type="Pfam" id="PF21982">
    <property type="entry name" value="RecX_HTH1"/>
    <property type="match status" value="1"/>
</dbReference>
<name>A0ABV1GEM4_9FIRM</name>
<evidence type="ECO:0000256" key="2">
    <source>
        <dbReference type="ARBA" id="ARBA00009695"/>
    </source>
</evidence>
<evidence type="ECO:0000259" key="6">
    <source>
        <dbReference type="Pfam" id="PF02631"/>
    </source>
</evidence>
<dbReference type="RefSeq" id="WP_349215768.1">
    <property type="nucleotide sequence ID" value="NZ_JBBMFA010000084.1"/>
</dbReference>
<feature type="domain" description="RecX second three-helical" evidence="6">
    <location>
        <begin position="105"/>
        <end position="145"/>
    </location>
</feature>
<evidence type="ECO:0000256" key="4">
    <source>
        <dbReference type="ARBA" id="ARBA00022490"/>
    </source>
</evidence>